<reference evidence="1" key="1">
    <citation type="journal article" date="2021" name="Proc. Natl. Acad. Sci. U.S.A.">
        <title>A Catalog of Tens of Thousands of Viruses from Human Metagenomes Reveals Hidden Associations with Chronic Diseases.</title>
        <authorList>
            <person name="Tisza M.J."/>
            <person name="Buck C.B."/>
        </authorList>
    </citation>
    <scope>NUCLEOTIDE SEQUENCE</scope>
    <source>
        <strain evidence="1">CtFH16</strain>
    </source>
</reference>
<proteinExistence type="predicted"/>
<dbReference type="Gene3D" id="3.40.630.30">
    <property type="match status" value="1"/>
</dbReference>
<evidence type="ECO:0000313" key="1">
    <source>
        <dbReference type="EMBL" id="DAF64592.1"/>
    </source>
</evidence>
<dbReference type="EMBL" id="BK032863">
    <property type="protein sequence ID" value="DAF64592.1"/>
    <property type="molecule type" value="Genomic_DNA"/>
</dbReference>
<accession>A0A8S5TN84</accession>
<organism evidence="1">
    <name type="scientific">Siphoviridae sp. ctFH16</name>
    <dbReference type="NCBI Taxonomy" id="2827817"/>
    <lineage>
        <taxon>Viruses</taxon>
        <taxon>Duplodnaviria</taxon>
        <taxon>Heunggongvirae</taxon>
        <taxon>Uroviricota</taxon>
        <taxon>Caudoviricetes</taxon>
    </lineage>
</organism>
<sequence length="350" mass="40619">MSGDAIRVVKFDELNLKDEFFRSLKKDYPKFEEWFKKKACQGECVFVLKEFQKIQGFLYLKEEFEEDLTIIPPMKKQRRLKIGTFKIIAHGTILGQRFLSIIFQKMINEQFDEAYVTLFPKQSGLINLFEKFGFIFYGKKNTGELVYIKTASVQNDIYKDFPRINENSGSWLMAIYPSYHTKMFPDSKLCTEKYHNVEDLSVTNTIEKIYVAGMPMISKMKVGDLVVIYRTSESGKPAEYNSVATSICTVADLKRSSDFPTKEAYIDYCSKGSIFTNAELSRFYGKEKGAYIIKLLYNFPLKVRLIRQKLADDVGLNRDSRWGCLPLMKNQFRRILEMGGVNESFVINKT</sequence>
<name>A0A8S5TN84_9CAUD</name>
<protein>
    <submittedName>
        <fullName evidence="1">Helix-turn-helix domain-containing protein</fullName>
    </submittedName>
</protein>